<keyword evidence="2" id="KW-0808">Transferase</keyword>
<dbReference type="KEGG" id="noy:EXE57_01885"/>
<keyword evidence="2" id="KW-0489">Methyltransferase</keyword>
<keyword evidence="3" id="KW-1185">Reference proteome</keyword>
<proteinExistence type="predicted"/>
<dbReference type="GO" id="GO:0032259">
    <property type="term" value="P:methylation"/>
    <property type="evidence" value="ECO:0007669"/>
    <property type="project" value="UniProtKB-KW"/>
</dbReference>
<dbReference type="CDD" id="cd02440">
    <property type="entry name" value="AdoMet_MTases"/>
    <property type="match status" value="1"/>
</dbReference>
<dbReference type="OrthoDB" id="65624at2"/>
<feature type="domain" description="Methyltransferase type 11" evidence="1">
    <location>
        <begin position="38"/>
        <end position="133"/>
    </location>
</feature>
<dbReference type="EMBL" id="CP038267">
    <property type="protein sequence ID" value="QBR91154.1"/>
    <property type="molecule type" value="Genomic_DNA"/>
</dbReference>
<gene>
    <name evidence="2" type="ORF">EXE57_01885</name>
</gene>
<dbReference type="Proteomes" id="UP000294894">
    <property type="component" value="Chromosome"/>
</dbReference>
<dbReference type="AlphaFoldDB" id="A0A4P7GHD5"/>
<evidence type="ECO:0000259" key="1">
    <source>
        <dbReference type="Pfam" id="PF08241"/>
    </source>
</evidence>
<dbReference type="SUPFAM" id="SSF53335">
    <property type="entry name" value="S-adenosyl-L-methionine-dependent methyltransferases"/>
    <property type="match status" value="1"/>
</dbReference>
<dbReference type="GO" id="GO:0008757">
    <property type="term" value="F:S-adenosylmethionine-dependent methyltransferase activity"/>
    <property type="evidence" value="ECO:0007669"/>
    <property type="project" value="InterPro"/>
</dbReference>
<evidence type="ECO:0000313" key="2">
    <source>
        <dbReference type="EMBL" id="QBR91154.1"/>
    </source>
</evidence>
<dbReference type="Gene3D" id="3.40.50.150">
    <property type="entry name" value="Vaccinia Virus protein VP39"/>
    <property type="match status" value="1"/>
</dbReference>
<reference evidence="2 3" key="1">
    <citation type="submission" date="2019-03" db="EMBL/GenBank/DDBJ databases">
        <title>Three New Species of Nocardioides, Nocardioides euryhalodurans sp. nov., Nocardioides seonyuensis sp. nov. and Nocardioides eburneoflavus sp. nov., Iolated from Soil.</title>
        <authorList>
            <person name="Roh S.G."/>
            <person name="Lee C."/>
            <person name="Kim M.-K."/>
            <person name="Kim S.B."/>
        </authorList>
    </citation>
    <scope>NUCLEOTIDE SEQUENCE [LARGE SCALE GENOMIC DNA]</scope>
    <source>
        <strain evidence="2 3">MMS17-SY117</strain>
    </source>
</reference>
<dbReference type="Pfam" id="PF08241">
    <property type="entry name" value="Methyltransf_11"/>
    <property type="match status" value="1"/>
</dbReference>
<protein>
    <submittedName>
        <fullName evidence="2">Class I SAM-dependent methyltransferase</fullName>
    </submittedName>
</protein>
<dbReference type="InterPro" id="IPR029063">
    <property type="entry name" value="SAM-dependent_MTases_sf"/>
</dbReference>
<accession>A0A4P7GHD5</accession>
<dbReference type="PANTHER" id="PTHR45036">
    <property type="entry name" value="METHYLTRANSFERASE LIKE 7B"/>
    <property type="match status" value="1"/>
</dbReference>
<organism evidence="2 3">
    <name type="scientific">Nocardioides euryhalodurans</name>
    <dbReference type="NCBI Taxonomy" id="2518370"/>
    <lineage>
        <taxon>Bacteria</taxon>
        <taxon>Bacillati</taxon>
        <taxon>Actinomycetota</taxon>
        <taxon>Actinomycetes</taxon>
        <taxon>Propionibacteriales</taxon>
        <taxon>Nocardioidaceae</taxon>
        <taxon>Nocardioides</taxon>
    </lineage>
</organism>
<dbReference type="InterPro" id="IPR013216">
    <property type="entry name" value="Methyltransf_11"/>
</dbReference>
<dbReference type="InterPro" id="IPR052356">
    <property type="entry name" value="Thiol_S-MT"/>
</dbReference>
<dbReference type="RefSeq" id="WP_135073476.1">
    <property type="nucleotide sequence ID" value="NZ_CP038267.1"/>
</dbReference>
<dbReference type="PANTHER" id="PTHR45036:SF1">
    <property type="entry name" value="METHYLTRANSFERASE LIKE 7A"/>
    <property type="match status" value="1"/>
</dbReference>
<sequence length="207" mass="22573">MGAWSDHVVPRMADASLRNEEIGRLRGEVCAPARGRVLELGFGGGLNLRWYPAAVTSVAAVEPSDVGWRLSAPRRERSPLPVERRGLDGQHLDEPDASYDTVVSTFTLCTIPDVARALAEVRRVLRPGGVLCFLEHGLAPDPGVVRWQRRLEPLQRRIAGGCHLTRDVPALVRAAGLEPTVARADYLGGPRLNRPWTYAYLGSATAP</sequence>
<evidence type="ECO:0000313" key="3">
    <source>
        <dbReference type="Proteomes" id="UP000294894"/>
    </source>
</evidence>
<name>A0A4P7GHD5_9ACTN</name>